<evidence type="ECO:0008006" key="4">
    <source>
        <dbReference type="Google" id="ProtNLM"/>
    </source>
</evidence>
<sequence>MFAESVDGGAYLFLSAAILMLIVFINTSIVYVFSRTGHRLPVLFIATSGIFLLTGLVWSAGTSGPLAGQLALVLSGGVIASISYLVMMVLASRAVVRSRPDKQEMLDGVMIFFWVAFPAIGLFLLSREARERKIV</sequence>
<keyword evidence="1" id="KW-0472">Membrane</keyword>
<keyword evidence="3" id="KW-1185">Reference proteome</keyword>
<feature type="transmembrane region" description="Helical" evidence="1">
    <location>
        <begin position="40"/>
        <end position="58"/>
    </location>
</feature>
<feature type="transmembrane region" description="Helical" evidence="1">
    <location>
        <begin position="70"/>
        <end position="96"/>
    </location>
</feature>
<protein>
    <recommendedName>
        <fullName evidence="4">NADH dehydrogenase subunit 6</fullName>
    </recommendedName>
</protein>
<gene>
    <name evidence="2" type="ORF">ACFPB0_06535</name>
</gene>
<evidence type="ECO:0000313" key="3">
    <source>
        <dbReference type="Proteomes" id="UP001596024"/>
    </source>
</evidence>
<feature type="transmembrane region" description="Helical" evidence="1">
    <location>
        <begin position="12"/>
        <end position="33"/>
    </location>
</feature>
<reference evidence="3" key="1">
    <citation type="journal article" date="2019" name="Int. J. Syst. Evol. Microbiol.">
        <title>The Global Catalogue of Microorganisms (GCM) 10K type strain sequencing project: providing services to taxonomists for standard genome sequencing and annotation.</title>
        <authorList>
            <consortium name="The Broad Institute Genomics Platform"/>
            <consortium name="The Broad Institute Genome Sequencing Center for Infectious Disease"/>
            <person name="Wu L."/>
            <person name="Ma J."/>
        </authorList>
    </citation>
    <scope>NUCLEOTIDE SEQUENCE [LARGE SCALE GENOMIC DNA]</scope>
    <source>
        <strain evidence="3">CCUG 62981</strain>
    </source>
</reference>
<evidence type="ECO:0000256" key="1">
    <source>
        <dbReference type="SAM" id="Phobius"/>
    </source>
</evidence>
<evidence type="ECO:0000313" key="2">
    <source>
        <dbReference type="EMBL" id="MFC4724944.1"/>
    </source>
</evidence>
<keyword evidence="1" id="KW-0812">Transmembrane</keyword>
<proteinExistence type="predicted"/>
<organism evidence="2 3">
    <name type="scientific">Glycocaulis abyssi</name>
    <dbReference type="NCBI Taxonomy" id="1433403"/>
    <lineage>
        <taxon>Bacteria</taxon>
        <taxon>Pseudomonadati</taxon>
        <taxon>Pseudomonadota</taxon>
        <taxon>Alphaproteobacteria</taxon>
        <taxon>Maricaulales</taxon>
        <taxon>Maricaulaceae</taxon>
        <taxon>Glycocaulis</taxon>
    </lineage>
</organism>
<feature type="transmembrane region" description="Helical" evidence="1">
    <location>
        <begin position="108"/>
        <end position="126"/>
    </location>
</feature>
<dbReference type="Proteomes" id="UP001596024">
    <property type="component" value="Unassembled WGS sequence"/>
</dbReference>
<keyword evidence="1" id="KW-1133">Transmembrane helix</keyword>
<accession>A0ABV9NBR2</accession>
<name>A0ABV9NBR2_9PROT</name>
<dbReference type="RefSeq" id="WP_382436463.1">
    <property type="nucleotide sequence ID" value="NZ_JBHSGQ010000002.1"/>
</dbReference>
<dbReference type="EMBL" id="JBHSGQ010000002">
    <property type="protein sequence ID" value="MFC4724944.1"/>
    <property type="molecule type" value="Genomic_DNA"/>
</dbReference>
<comment type="caution">
    <text evidence="2">The sequence shown here is derived from an EMBL/GenBank/DDBJ whole genome shotgun (WGS) entry which is preliminary data.</text>
</comment>